<organism evidence="1">
    <name type="scientific">Eutreptiella gymnastica</name>
    <dbReference type="NCBI Taxonomy" id="73025"/>
    <lineage>
        <taxon>Eukaryota</taxon>
        <taxon>Discoba</taxon>
        <taxon>Euglenozoa</taxon>
        <taxon>Euglenida</taxon>
        <taxon>Spirocuta</taxon>
        <taxon>Euglenophyceae</taxon>
        <taxon>Eutreptiales</taxon>
        <taxon>Eutreptiaceae</taxon>
        <taxon>Eutreptiella</taxon>
    </lineage>
</organism>
<evidence type="ECO:0000313" key="1">
    <source>
        <dbReference type="EMBL" id="CAD9001685.1"/>
    </source>
</evidence>
<dbReference type="AlphaFoldDB" id="A0A7S1I5G3"/>
<sequence>MVITSHVSIPIPSLISFLIVRCRGDIPFRSWTVQSSEDWGRIRHVAPQQMWCAMVSCDPYPKLHPVNKAAFLAKEIKFPALATNYKLKQRQKSDVAFSAYSSLPSGLKGYECCLGSFAGAGLRPGVRVLTTG</sequence>
<name>A0A7S1I5G3_9EUGL</name>
<protein>
    <submittedName>
        <fullName evidence="1">Uncharacterized protein</fullName>
    </submittedName>
</protein>
<reference evidence="1" key="1">
    <citation type="submission" date="2021-01" db="EMBL/GenBank/DDBJ databases">
        <authorList>
            <person name="Corre E."/>
            <person name="Pelletier E."/>
            <person name="Niang G."/>
            <person name="Scheremetjew M."/>
            <person name="Finn R."/>
            <person name="Kale V."/>
            <person name="Holt S."/>
            <person name="Cochrane G."/>
            <person name="Meng A."/>
            <person name="Brown T."/>
            <person name="Cohen L."/>
        </authorList>
    </citation>
    <scope>NUCLEOTIDE SEQUENCE</scope>
    <source>
        <strain evidence="1">NIES-381</strain>
    </source>
</reference>
<proteinExistence type="predicted"/>
<accession>A0A7S1I5G3</accession>
<gene>
    <name evidence="1" type="ORF">EGYM00392_LOCUS12766</name>
</gene>
<dbReference type="EMBL" id="HBGA01035138">
    <property type="protein sequence ID" value="CAD9001685.1"/>
    <property type="molecule type" value="Transcribed_RNA"/>
</dbReference>